<keyword evidence="1" id="KW-0808">Transferase</keyword>
<proteinExistence type="predicted"/>
<dbReference type="Pfam" id="PF12804">
    <property type="entry name" value="NTP_transf_3"/>
    <property type="match status" value="1"/>
</dbReference>
<sequence length="242" mass="27324">MIAVILAAGMAKRLRPLTDTTPKCLLKIGKKSLLERTFNALKSVGVTQFVVVTGYLHEQIEDFLTSRYPQEDILFEHNAVFESTNNIYSLWLAMKYVKGKEFLLLDSDILFDPLLLHALMAVEGSSLTVNQHPLGEEEMKVVVNAEGTITQITKECSPEEALGESVGIEKISNSYSQALYDELEKMMNTEHLENVFYELAFERLIAQGHSFKVVDTTSIFSTELDTVEDFQNAQKIIPQHLF</sequence>
<dbReference type="CDD" id="cd02523">
    <property type="entry name" value="PC_cytidylyltransferase"/>
    <property type="match status" value="1"/>
</dbReference>
<gene>
    <name evidence="3" type="ORF">KZO38_05580</name>
</gene>
<name>A0ABS6YCG0_9BACT</name>
<dbReference type="Proteomes" id="UP000788426">
    <property type="component" value="Unassembled WGS sequence"/>
</dbReference>
<feature type="domain" description="MobA-like NTP transferase" evidence="2">
    <location>
        <begin position="3"/>
        <end position="131"/>
    </location>
</feature>
<protein>
    <submittedName>
        <fullName evidence="3">Phosphocholine cytidylyltransferase family protein</fullName>
    </submittedName>
</protein>
<dbReference type="RefSeq" id="WP_219480952.1">
    <property type="nucleotide sequence ID" value="NZ_JAHXCT010000003.1"/>
</dbReference>
<dbReference type="GO" id="GO:0016779">
    <property type="term" value="F:nucleotidyltransferase activity"/>
    <property type="evidence" value="ECO:0007669"/>
    <property type="project" value="UniProtKB-KW"/>
</dbReference>
<keyword evidence="4" id="KW-1185">Reference proteome</keyword>
<reference evidence="3 4" key="1">
    <citation type="submission" date="2021-07" db="EMBL/GenBank/DDBJ databases">
        <title>Genomic diversity and antimicrobial resistance of Prevotella spp. isolated from chronic lung disease airways.</title>
        <authorList>
            <person name="Webb K.A."/>
            <person name="Olagoke O.S."/>
            <person name="Baird T."/>
            <person name="Neill J."/>
            <person name="Pham A."/>
            <person name="Wells T.J."/>
            <person name="Ramsay K.A."/>
            <person name="Bell S.C."/>
            <person name="Sarovich D.S."/>
            <person name="Price E.P."/>
        </authorList>
    </citation>
    <scope>NUCLEOTIDE SEQUENCE [LARGE SCALE GENOMIC DNA]</scope>
    <source>
        <strain evidence="3 4">SCHI0011.S.12</strain>
    </source>
</reference>
<comment type="caution">
    <text evidence="3">The sequence shown here is derived from an EMBL/GenBank/DDBJ whole genome shotgun (WGS) entry which is preliminary data.</text>
</comment>
<dbReference type="InterPro" id="IPR050065">
    <property type="entry name" value="GlmU-like"/>
</dbReference>
<evidence type="ECO:0000313" key="3">
    <source>
        <dbReference type="EMBL" id="MBW4769230.1"/>
    </source>
</evidence>
<accession>A0ABS6YCG0</accession>
<dbReference type="EMBL" id="JAHXCT010000003">
    <property type="protein sequence ID" value="MBW4769230.1"/>
    <property type="molecule type" value="Genomic_DNA"/>
</dbReference>
<evidence type="ECO:0000259" key="2">
    <source>
        <dbReference type="Pfam" id="PF12804"/>
    </source>
</evidence>
<dbReference type="InterPro" id="IPR025877">
    <property type="entry name" value="MobA-like_NTP_Trfase"/>
</dbReference>
<dbReference type="PANTHER" id="PTHR43584:SF5">
    <property type="entry name" value="PROTEIN LICC"/>
    <property type="match status" value="1"/>
</dbReference>
<evidence type="ECO:0000313" key="4">
    <source>
        <dbReference type="Proteomes" id="UP000788426"/>
    </source>
</evidence>
<organism evidence="3 4">
    <name type="scientific">Hoylesella nanceiensis</name>
    <dbReference type="NCBI Taxonomy" id="425941"/>
    <lineage>
        <taxon>Bacteria</taxon>
        <taxon>Pseudomonadati</taxon>
        <taxon>Bacteroidota</taxon>
        <taxon>Bacteroidia</taxon>
        <taxon>Bacteroidales</taxon>
        <taxon>Prevotellaceae</taxon>
        <taxon>Hoylesella</taxon>
    </lineage>
</organism>
<keyword evidence="3" id="KW-0548">Nucleotidyltransferase</keyword>
<evidence type="ECO:0000256" key="1">
    <source>
        <dbReference type="ARBA" id="ARBA00022679"/>
    </source>
</evidence>
<dbReference type="PANTHER" id="PTHR43584">
    <property type="entry name" value="NUCLEOTIDYL TRANSFERASE"/>
    <property type="match status" value="1"/>
</dbReference>